<proteinExistence type="predicted"/>
<dbReference type="AlphaFoldDB" id="A0A0R1HLJ0"/>
<gene>
    <name evidence="2" type="ORF">FC96_GL002320</name>
</gene>
<feature type="domain" description="Peptidase C39-like" evidence="1">
    <location>
        <begin position="19"/>
        <end position="150"/>
    </location>
</feature>
<evidence type="ECO:0000259" key="1">
    <source>
        <dbReference type="Pfam" id="PF13529"/>
    </source>
</evidence>
<organism evidence="2 3">
    <name type="scientific">Secundilactobacillus kimchicus JCM 15530</name>
    <dbReference type="NCBI Taxonomy" id="1302272"/>
    <lineage>
        <taxon>Bacteria</taxon>
        <taxon>Bacillati</taxon>
        <taxon>Bacillota</taxon>
        <taxon>Bacilli</taxon>
        <taxon>Lactobacillales</taxon>
        <taxon>Lactobacillaceae</taxon>
        <taxon>Secundilactobacillus</taxon>
    </lineage>
</organism>
<dbReference type="STRING" id="1302272.FC96_GL002320"/>
<evidence type="ECO:0000313" key="3">
    <source>
        <dbReference type="Proteomes" id="UP000050911"/>
    </source>
</evidence>
<dbReference type="PATRIC" id="fig|1302272.5.peg.2371"/>
<sequence>MLYFATFKQLPDGGTTVKLTVPLIAQRPELPTGCEITAVTMMLQSQGIPADKVTLAREMPYDPTDCDKGFVGNPFTDDGNSIYPPALLDLVQRYAGHATDLTGTRLPTLLAVLDAGHPVVVWVGEFDGFHTHALVLTGYDATTVTVNDCWTEREETLTQQTFNQIWQNKGYRALTI</sequence>
<dbReference type="Pfam" id="PF13529">
    <property type="entry name" value="Peptidase_C39_2"/>
    <property type="match status" value="1"/>
</dbReference>
<evidence type="ECO:0000313" key="2">
    <source>
        <dbReference type="EMBL" id="KRK47597.1"/>
    </source>
</evidence>
<dbReference type="InterPro" id="IPR039564">
    <property type="entry name" value="Peptidase_C39-like"/>
</dbReference>
<protein>
    <recommendedName>
        <fullName evidence="1">Peptidase C39-like domain-containing protein</fullName>
    </recommendedName>
</protein>
<dbReference type="Gene3D" id="3.90.70.10">
    <property type="entry name" value="Cysteine proteinases"/>
    <property type="match status" value="1"/>
</dbReference>
<dbReference type="InterPro" id="IPR016997">
    <property type="entry name" value="UCP032442"/>
</dbReference>
<dbReference type="PIRSF" id="PIRSF032442">
    <property type="entry name" value="UCP032442"/>
    <property type="match status" value="1"/>
</dbReference>
<dbReference type="PANTHER" id="PTHR37806">
    <property type="entry name" value="LMO0724 PROTEIN"/>
    <property type="match status" value="1"/>
</dbReference>
<comment type="caution">
    <text evidence="2">The sequence shown here is derived from an EMBL/GenBank/DDBJ whole genome shotgun (WGS) entry which is preliminary data.</text>
</comment>
<keyword evidence="3" id="KW-1185">Reference proteome</keyword>
<dbReference type="Proteomes" id="UP000050911">
    <property type="component" value="Unassembled WGS sequence"/>
</dbReference>
<dbReference type="PANTHER" id="PTHR37806:SF1">
    <property type="entry name" value="PEPTIDASE C39-LIKE DOMAIN-CONTAINING PROTEIN"/>
    <property type="match status" value="1"/>
</dbReference>
<accession>A0A0R1HLJ0</accession>
<reference evidence="2 3" key="1">
    <citation type="journal article" date="2015" name="Genome Announc.">
        <title>Expanding the biotechnology potential of lactobacilli through comparative genomics of 213 strains and associated genera.</title>
        <authorList>
            <person name="Sun Z."/>
            <person name="Harris H.M."/>
            <person name="McCann A."/>
            <person name="Guo C."/>
            <person name="Argimon S."/>
            <person name="Zhang W."/>
            <person name="Yang X."/>
            <person name="Jeffery I.B."/>
            <person name="Cooney J.C."/>
            <person name="Kagawa T.F."/>
            <person name="Liu W."/>
            <person name="Song Y."/>
            <person name="Salvetti E."/>
            <person name="Wrobel A."/>
            <person name="Rasinkangas P."/>
            <person name="Parkhill J."/>
            <person name="Rea M.C."/>
            <person name="O'Sullivan O."/>
            <person name="Ritari J."/>
            <person name="Douillard F.P."/>
            <person name="Paul Ross R."/>
            <person name="Yang R."/>
            <person name="Briner A.E."/>
            <person name="Felis G.E."/>
            <person name="de Vos W.M."/>
            <person name="Barrangou R."/>
            <person name="Klaenhammer T.R."/>
            <person name="Caufield P.W."/>
            <person name="Cui Y."/>
            <person name="Zhang H."/>
            <person name="O'Toole P.W."/>
        </authorList>
    </citation>
    <scope>NUCLEOTIDE SEQUENCE [LARGE SCALE GENOMIC DNA]</scope>
    <source>
        <strain evidence="2 3">JCM 15530</strain>
    </source>
</reference>
<name>A0A0R1HLJ0_9LACO</name>
<dbReference type="EMBL" id="AZCX01000007">
    <property type="protein sequence ID" value="KRK47597.1"/>
    <property type="molecule type" value="Genomic_DNA"/>
</dbReference>